<feature type="domain" description="Histidine kinase" evidence="9">
    <location>
        <begin position="1"/>
        <end position="73"/>
    </location>
</feature>
<dbReference type="GO" id="GO:0005524">
    <property type="term" value="F:ATP binding"/>
    <property type="evidence" value="ECO:0007669"/>
    <property type="project" value="UniProtKB-KW"/>
</dbReference>
<dbReference type="PANTHER" id="PTHR43547:SF10">
    <property type="entry name" value="SENSOR HISTIDINE KINASE DCUS"/>
    <property type="match status" value="1"/>
</dbReference>
<dbReference type="GO" id="GO:0000155">
    <property type="term" value="F:phosphorelay sensor kinase activity"/>
    <property type="evidence" value="ECO:0007669"/>
    <property type="project" value="TreeGrafter"/>
</dbReference>
<dbReference type="InterPro" id="IPR004358">
    <property type="entry name" value="Sig_transdc_His_kin-like_C"/>
</dbReference>
<evidence type="ECO:0000256" key="8">
    <source>
        <dbReference type="ARBA" id="ARBA00023012"/>
    </source>
</evidence>
<keyword evidence="11" id="KW-1185">Reference proteome</keyword>
<accession>A0AA95MRP0</accession>
<dbReference type="SUPFAM" id="SSF55874">
    <property type="entry name" value="ATPase domain of HSP90 chaperone/DNA topoisomerase II/histidine kinase"/>
    <property type="match status" value="1"/>
</dbReference>
<dbReference type="AlphaFoldDB" id="A0AA95MRP0"/>
<dbReference type="KEGG" id="nnv:QNH39_10390"/>
<comment type="catalytic activity">
    <reaction evidence="1">
        <text>ATP + protein L-histidine = ADP + protein N-phospho-L-histidine.</text>
        <dbReference type="EC" id="2.7.13.3"/>
    </reaction>
</comment>
<keyword evidence="8" id="KW-0902">Two-component regulatory system</keyword>
<dbReference type="Pfam" id="PF02518">
    <property type="entry name" value="HATPase_c"/>
    <property type="match status" value="1"/>
</dbReference>
<dbReference type="PANTHER" id="PTHR43547">
    <property type="entry name" value="TWO-COMPONENT HISTIDINE KINASE"/>
    <property type="match status" value="1"/>
</dbReference>
<evidence type="ECO:0000256" key="7">
    <source>
        <dbReference type="ARBA" id="ARBA00022840"/>
    </source>
</evidence>
<dbReference type="InterPro" id="IPR005467">
    <property type="entry name" value="His_kinase_dom"/>
</dbReference>
<sequence>MRDNGPGIAQNLIHVVFKPGFATKYDSSGRSSTGIGLTNVKELVERLEGEITLQSEVGKLSGSDYKIRLPISKLTLKG</sequence>
<evidence type="ECO:0000259" key="9">
    <source>
        <dbReference type="PROSITE" id="PS50109"/>
    </source>
</evidence>
<dbReference type="PRINTS" id="PR00344">
    <property type="entry name" value="BCTRLSENSOR"/>
</dbReference>
<evidence type="ECO:0000256" key="1">
    <source>
        <dbReference type="ARBA" id="ARBA00000085"/>
    </source>
</evidence>
<keyword evidence="7 10" id="KW-0067">ATP-binding</keyword>
<dbReference type="PROSITE" id="PS50109">
    <property type="entry name" value="HIS_KIN"/>
    <property type="match status" value="1"/>
</dbReference>
<protein>
    <recommendedName>
        <fullName evidence="2">histidine kinase</fullName>
        <ecNumber evidence="2">2.7.13.3</ecNumber>
    </recommendedName>
</protein>
<evidence type="ECO:0000256" key="4">
    <source>
        <dbReference type="ARBA" id="ARBA00022679"/>
    </source>
</evidence>
<organism evidence="10 11">
    <name type="scientific">Neobacillus novalis</name>
    <dbReference type="NCBI Taxonomy" id="220687"/>
    <lineage>
        <taxon>Bacteria</taxon>
        <taxon>Bacillati</taxon>
        <taxon>Bacillota</taxon>
        <taxon>Bacilli</taxon>
        <taxon>Bacillales</taxon>
        <taxon>Bacillaceae</taxon>
        <taxon>Neobacillus</taxon>
    </lineage>
</organism>
<evidence type="ECO:0000313" key="10">
    <source>
        <dbReference type="EMBL" id="WHY89002.1"/>
    </source>
</evidence>
<evidence type="ECO:0000256" key="3">
    <source>
        <dbReference type="ARBA" id="ARBA00022553"/>
    </source>
</evidence>
<evidence type="ECO:0000256" key="2">
    <source>
        <dbReference type="ARBA" id="ARBA00012438"/>
    </source>
</evidence>
<reference evidence="10" key="1">
    <citation type="submission" date="2023-05" db="EMBL/GenBank/DDBJ databases">
        <title>Comparative genomics of Bacillaceae isolates and their secondary metabolite potential.</title>
        <authorList>
            <person name="Song L."/>
            <person name="Nielsen L.J."/>
            <person name="Mohite O."/>
            <person name="Xu X."/>
            <person name="Weber T."/>
            <person name="Kovacs A.T."/>
        </authorList>
    </citation>
    <scope>NUCLEOTIDE SEQUENCE</scope>
    <source>
        <strain evidence="10">XLM17</strain>
    </source>
</reference>
<name>A0AA95MRP0_9BACI</name>
<dbReference type="EC" id="2.7.13.3" evidence="2"/>
<dbReference type="InterPro" id="IPR003594">
    <property type="entry name" value="HATPase_dom"/>
</dbReference>
<dbReference type="Gene3D" id="3.30.565.10">
    <property type="entry name" value="Histidine kinase-like ATPase, C-terminal domain"/>
    <property type="match status" value="1"/>
</dbReference>
<evidence type="ECO:0000256" key="6">
    <source>
        <dbReference type="ARBA" id="ARBA00022777"/>
    </source>
</evidence>
<keyword evidence="6" id="KW-0418">Kinase</keyword>
<gene>
    <name evidence="10" type="ORF">QNH39_10390</name>
</gene>
<dbReference type="EMBL" id="CP126114">
    <property type="protein sequence ID" value="WHY89002.1"/>
    <property type="molecule type" value="Genomic_DNA"/>
</dbReference>
<dbReference type="InterPro" id="IPR036890">
    <property type="entry name" value="HATPase_C_sf"/>
</dbReference>
<evidence type="ECO:0000313" key="11">
    <source>
        <dbReference type="Proteomes" id="UP001178288"/>
    </source>
</evidence>
<dbReference type="Proteomes" id="UP001178288">
    <property type="component" value="Chromosome"/>
</dbReference>
<evidence type="ECO:0000256" key="5">
    <source>
        <dbReference type="ARBA" id="ARBA00022741"/>
    </source>
</evidence>
<keyword evidence="5" id="KW-0547">Nucleotide-binding</keyword>
<keyword evidence="3" id="KW-0597">Phosphoprotein</keyword>
<proteinExistence type="predicted"/>
<keyword evidence="4" id="KW-0808">Transferase</keyword>